<evidence type="ECO:0000259" key="11">
    <source>
        <dbReference type="PROSITE" id="PS51910"/>
    </source>
</evidence>
<dbReference type="PANTHER" id="PTHR11177">
    <property type="entry name" value="CHITINASE"/>
    <property type="match status" value="1"/>
</dbReference>
<comment type="catalytic activity">
    <reaction evidence="1">
        <text>Random endo-hydrolysis of N-acetyl-beta-D-glucosaminide (1-&gt;4)-beta-linkages in chitin and chitodextrins.</text>
        <dbReference type="EC" id="3.2.1.14"/>
    </reaction>
</comment>
<feature type="compositionally biased region" description="Low complexity" evidence="9">
    <location>
        <begin position="408"/>
        <end position="435"/>
    </location>
</feature>
<keyword evidence="10" id="KW-0732">Signal</keyword>
<evidence type="ECO:0000256" key="6">
    <source>
        <dbReference type="ARBA" id="ARBA00023326"/>
    </source>
</evidence>
<dbReference type="GO" id="GO:0005576">
    <property type="term" value="C:extracellular region"/>
    <property type="evidence" value="ECO:0007669"/>
    <property type="project" value="TreeGrafter"/>
</dbReference>
<dbReference type="InterPro" id="IPR029070">
    <property type="entry name" value="Chitinase_insertion_sf"/>
</dbReference>
<dbReference type="SUPFAM" id="SSF54556">
    <property type="entry name" value="Chitinase insertion domain"/>
    <property type="match status" value="1"/>
</dbReference>
<evidence type="ECO:0000256" key="10">
    <source>
        <dbReference type="SAM" id="SignalP"/>
    </source>
</evidence>
<evidence type="ECO:0000256" key="5">
    <source>
        <dbReference type="ARBA" id="ARBA00023295"/>
    </source>
</evidence>
<dbReference type="InterPro" id="IPR050314">
    <property type="entry name" value="Glycosyl_Hydrlase_18"/>
</dbReference>
<organism evidence="12 13">
    <name type="scientific">Coemansia pectinata</name>
    <dbReference type="NCBI Taxonomy" id="1052879"/>
    <lineage>
        <taxon>Eukaryota</taxon>
        <taxon>Fungi</taxon>
        <taxon>Fungi incertae sedis</taxon>
        <taxon>Zoopagomycota</taxon>
        <taxon>Kickxellomycotina</taxon>
        <taxon>Kickxellomycetes</taxon>
        <taxon>Kickxellales</taxon>
        <taxon>Kickxellaceae</taxon>
        <taxon>Coemansia</taxon>
    </lineage>
</organism>
<name>A0A9W8H1B5_9FUNG</name>
<dbReference type="PROSITE" id="PS51910">
    <property type="entry name" value="GH18_2"/>
    <property type="match status" value="1"/>
</dbReference>
<keyword evidence="2 7" id="KW-0378">Hydrolase</keyword>
<dbReference type="EMBL" id="JANBUH010000169">
    <property type="protein sequence ID" value="KAJ2753705.1"/>
    <property type="molecule type" value="Genomic_DNA"/>
</dbReference>
<dbReference type="Gene3D" id="3.20.20.80">
    <property type="entry name" value="Glycosidases"/>
    <property type="match status" value="1"/>
</dbReference>
<dbReference type="GO" id="GO:0008843">
    <property type="term" value="F:endochitinase activity"/>
    <property type="evidence" value="ECO:0007669"/>
    <property type="project" value="UniProtKB-EC"/>
</dbReference>
<protein>
    <recommendedName>
        <fullName evidence="11">GH18 domain-containing protein</fullName>
    </recommendedName>
</protein>
<dbReference type="GO" id="GO:0000272">
    <property type="term" value="P:polysaccharide catabolic process"/>
    <property type="evidence" value="ECO:0007669"/>
    <property type="project" value="UniProtKB-KW"/>
</dbReference>
<evidence type="ECO:0000256" key="7">
    <source>
        <dbReference type="RuleBase" id="RU000489"/>
    </source>
</evidence>
<dbReference type="InterPro" id="IPR001579">
    <property type="entry name" value="Glyco_hydro_18_chit_AS"/>
</dbReference>
<dbReference type="SUPFAM" id="SSF51445">
    <property type="entry name" value="(Trans)glycosidases"/>
    <property type="match status" value="1"/>
</dbReference>
<reference evidence="12" key="1">
    <citation type="submission" date="2022-07" db="EMBL/GenBank/DDBJ databases">
        <title>Phylogenomic reconstructions and comparative analyses of Kickxellomycotina fungi.</title>
        <authorList>
            <person name="Reynolds N.K."/>
            <person name="Stajich J.E."/>
            <person name="Barry K."/>
            <person name="Grigoriev I.V."/>
            <person name="Crous P."/>
            <person name="Smith M.E."/>
        </authorList>
    </citation>
    <scope>NUCLEOTIDE SEQUENCE</scope>
    <source>
        <strain evidence="12">BCRC 34297</strain>
    </source>
</reference>
<sequence>MELRLATLICLLAHAAMVLGSIATRLSNLQLSDVPGAVLSSGVLENPVVFGYTFESGIDPLNIPWSSLTHLVLAFFNVDGAGTVVPSSGNPGALISVAHKNGVKAIASIGGSGSGSTAIALALATNATSAALVASLVDNVKKYSLDGVDFDFEFPETTQQVQSLYNALNSTRSAFDAAFGRGAKTLTMTLFSSKGQFGPNVPQMDARPFSDIVDYGLLMSYDYFGSFSAVSAPNSPFYDIPGYPGLSFTSSIAAWLSSGWDAKKLVAGLPYYGRTATVQASSSGTQFMPNSGAAPPGGPVSKISGAWTWTDLRDPVNGALRSPTAAQQGWQRHWDTTTETPWLLHNTSLTYIGYDDLDSLAIKANHIITRGLVGAMVWMVQYDYADELNSVVGNYTMACERIVKQLESNQSSTASESESGVDGSSNSSDGEYSSRGSGGVSSGNGVASWYRGASGVGGLMLSLLMSVLALAFW</sequence>
<evidence type="ECO:0000313" key="12">
    <source>
        <dbReference type="EMBL" id="KAJ2753705.1"/>
    </source>
</evidence>
<feature type="signal peptide" evidence="10">
    <location>
        <begin position="1"/>
        <end position="20"/>
    </location>
</feature>
<dbReference type="GO" id="GO:0006032">
    <property type="term" value="P:chitin catabolic process"/>
    <property type="evidence" value="ECO:0007669"/>
    <property type="project" value="UniProtKB-KW"/>
</dbReference>
<keyword evidence="5 7" id="KW-0326">Glycosidase</keyword>
<dbReference type="InterPro" id="IPR017853">
    <property type="entry name" value="GH"/>
</dbReference>
<dbReference type="InterPro" id="IPR001223">
    <property type="entry name" value="Glyco_hydro18_cat"/>
</dbReference>
<keyword evidence="13" id="KW-1185">Reference proteome</keyword>
<evidence type="ECO:0000256" key="2">
    <source>
        <dbReference type="ARBA" id="ARBA00022801"/>
    </source>
</evidence>
<dbReference type="Gene3D" id="3.10.50.10">
    <property type="match status" value="1"/>
</dbReference>
<evidence type="ECO:0000256" key="4">
    <source>
        <dbReference type="ARBA" id="ARBA00023277"/>
    </source>
</evidence>
<evidence type="ECO:0000256" key="8">
    <source>
        <dbReference type="RuleBase" id="RU004453"/>
    </source>
</evidence>
<comment type="similarity">
    <text evidence="8">Belongs to the glycosyl hydrolase 18 family.</text>
</comment>
<evidence type="ECO:0000313" key="13">
    <source>
        <dbReference type="Proteomes" id="UP001140011"/>
    </source>
</evidence>
<keyword evidence="6" id="KW-0624">Polysaccharide degradation</keyword>
<dbReference type="PROSITE" id="PS01095">
    <property type="entry name" value="GH18_1"/>
    <property type="match status" value="1"/>
</dbReference>
<keyword evidence="3" id="KW-0146">Chitin degradation</keyword>
<dbReference type="InterPro" id="IPR011583">
    <property type="entry name" value="Chitinase_II/V-like_cat"/>
</dbReference>
<feature type="chain" id="PRO_5040860568" description="GH18 domain-containing protein" evidence="10">
    <location>
        <begin position="21"/>
        <end position="473"/>
    </location>
</feature>
<feature type="domain" description="GH18" evidence="11">
    <location>
        <begin position="47"/>
        <end position="395"/>
    </location>
</feature>
<dbReference type="SMART" id="SM00636">
    <property type="entry name" value="Glyco_18"/>
    <property type="match status" value="1"/>
</dbReference>
<dbReference type="GO" id="GO:0008061">
    <property type="term" value="F:chitin binding"/>
    <property type="evidence" value="ECO:0007669"/>
    <property type="project" value="InterPro"/>
</dbReference>
<evidence type="ECO:0000256" key="3">
    <source>
        <dbReference type="ARBA" id="ARBA00023024"/>
    </source>
</evidence>
<gene>
    <name evidence="12" type="ORF">GGI19_002939</name>
</gene>
<keyword evidence="4" id="KW-0119">Carbohydrate metabolism</keyword>
<feature type="region of interest" description="Disordered" evidence="9">
    <location>
        <begin position="408"/>
        <end position="442"/>
    </location>
</feature>
<dbReference type="Pfam" id="PF00704">
    <property type="entry name" value="Glyco_hydro_18"/>
    <property type="match status" value="1"/>
</dbReference>
<proteinExistence type="inferred from homology"/>
<dbReference type="PANTHER" id="PTHR11177:SF317">
    <property type="entry name" value="CHITINASE 12-RELATED"/>
    <property type="match status" value="1"/>
</dbReference>
<evidence type="ECO:0000256" key="1">
    <source>
        <dbReference type="ARBA" id="ARBA00000822"/>
    </source>
</evidence>
<dbReference type="OrthoDB" id="76388at2759"/>
<evidence type="ECO:0000256" key="9">
    <source>
        <dbReference type="SAM" id="MobiDB-lite"/>
    </source>
</evidence>
<dbReference type="AlphaFoldDB" id="A0A9W8H1B5"/>
<dbReference type="Proteomes" id="UP001140011">
    <property type="component" value="Unassembled WGS sequence"/>
</dbReference>
<accession>A0A9W8H1B5</accession>
<comment type="caution">
    <text evidence="12">The sequence shown here is derived from an EMBL/GenBank/DDBJ whole genome shotgun (WGS) entry which is preliminary data.</text>
</comment>